<proteinExistence type="predicted"/>
<protein>
    <recommendedName>
        <fullName evidence="3">DUF465 domain-containing protein</fullName>
    </recommendedName>
</protein>
<keyword evidence="2" id="KW-1185">Reference proteome</keyword>
<dbReference type="InterPro" id="IPR007420">
    <property type="entry name" value="DUF465"/>
</dbReference>
<evidence type="ECO:0000313" key="1">
    <source>
        <dbReference type="EMBL" id="EGI75297.1"/>
    </source>
</evidence>
<gene>
    <name evidence="1" type="ORF">HGR_16952</name>
</gene>
<dbReference type="eggNOG" id="COG5481">
    <property type="taxonomic scope" value="Bacteria"/>
</dbReference>
<name>F3KY44_9BURK</name>
<sequence>MSEGRVDINLHSPQRRLIELRMEHADLDAMIDRMGEQAGVAQTNDELSLRRLKKRRLALRDEIARLERELTPDEPA</sequence>
<dbReference type="Gene3D" id="6.10.280.50">
    <property type="match status" value="1"/>
</dbReference>
<dbReference type="InterPro" id="IPR038444">
    <property type="entry name" value="DUF465_sf"/>
</dbReference>
<dbReference type="Pfam" id="PF04325">
    <property type="entry name" value="DUF465"/>
    <property type="match status" value="1"/>
</dbReference>
<organism evidence="1 2">
    <name type="scientific">Hylemonella gracilis ATCC 19624</name>
    <dbReference type="NCBI Taxonomy" id="887062"/>
    <lineage>
        <taxon>Bacteria</taxon>
        <taxon>Pseudomonadati</taxon>
        <taxon>Pseudomonadota</taxon>
        <taxon>Betaproteobacteria</taxon>
        <taxon>Burkholderiales</taxon>
        <taxon>Comamonadaceae</taxon>
        <taxon>Hylemonella</taxon>
    </lineage>
</organism>
<dbReference type="STRING" id="887062.HGR_16952"/>
<dbReference type="EMBL" id="AEGR01000114">
    <property type="protein sequence ID" value="EGI75297.1"/>
    <property type="molecule type" value="Genomic_DNA"/>
</dbReference>
<evidence type="ECO:0000313" key="2">
    <source>
        <dbReference type="Proteomes" id="UP000016368"/>
    </source>
</evidence>
<evidence type="ECO:0008006" key="3">
    <source>
        <dbReference type="Google" id="ProtNLM"/>
    </source>
</evidence>
<dbReference type="AlphaFoldDB" id="F3KY44"/>
<reference evidence="1 2" key="1">
    <citation type="journal article" date="2011" name="EMBO J.">
        <title>Structural diversity of bacterial flagellar motors.</title>
        <authorList>
            <person name="Chen S."/>
            <person name="Beeby M."/>
            <person name="Murphy G.E."/>
            <person name="Leadbetter J.R."/>
            <person name="Hendrixson D.R."/>
            <person name="Briegel A."/>
            <person name="Li Z."/>
            <person name="Shi J."/>
            <person name="Tocheva E.I."/>
            <person name="Muller A."/>
            <person name="Dobro M.J."/>
            <person name="Jensen G.J."/>
        </authorList>
    </citation>
    <scope>NUCLEOTIDE SEQUENCE [LARGE SCALE GENOMIC DNA]</scope>
    <source>
        <strain evidence="1 2">ATCC 19624</strain>
    </source>
</reference>
<accession>F3KY44</accession>
<dbReference type="Proteomes" id="UP000016368">
    <property type="component" value="Unassembled WGS sequence"/>
</dbReference>
<comment type="caution">
    <text evidence="1">The sequence shown here is derived from an EMBL/GenBank/DDBJ whole genome shotgun (WGS) entry which is preliminary data.</text>
</comment>